<evidence type="ECO:0000256" key="9">
    <source>
        <dbReference type="ARBA" id="ARBA00023065"/>
    </source>
</evidence>
<evidence type="ECO:0000259" key="16">
    <source>
        <dbReference type="Pfam" id="PF02563"/>
    </source>
</evidence>
<keyword evidence="5" id="KW-0762">Sugar transport</keyword>
<dbReference type="GO" id="GO:0015288">
    <property type="term" value="F:porin activity"/>
    <property type="evidence" value="ECO:0007669"/>
    <property type="project" value="UniProtKB-KW"/>
</dbReference>
<evidence type="ECO:0000313" key="19">
    <source>
        <dbReference type="EMBL" id="MBK4714620.1"/>
    </source>
</evidence>
<keyword evidence="8" id="KW-0625">Polysaccharide transport</keyword>
<evidence type="ECO:0000256" key="7">
    <source>
        <dbReference type="ARBA" id="ARBA00022729"/>
    </source>
</evidence>
<sequence length="446" mass="48808">MKMKKTLPVLFAATLLAGCTIFPGSHLSVRGKNVVAQQDADYDINKLVNVFPLTPALIEKMRPQEVRARSNPQLDAALQNYEYRIGPGDVLMVTVWDHPELTTPAGTFRSASDTGNWVNADGTIFYPYIGRVRVTGKTLDEVRRLITAKLATYIEEPQVDVSVASFRSQKAYVTGEVVTSGQQPITNVPLTVLDAINKAGGLTANADWHNVVLTHNGQERRISLQALMQKGDLMQNHLLYPGDILYVPRNDSLKIFVMGEVNKQTTLRMDRSGMTLTEALGGAEGIAQNLADATGVFVIRSRRAGQKAKPETRMFDDAGAQAKMMQSPATHSANPLKPTRARTLAAVDTDKHNALSGAPAPAVAEHKAFTPQANAPHKIADIYQLNLSDATALIMGTEFQLQPYDVVYVTAAPVVRWNRVVSQLLPTVTGINNMTEIGNWVRRWGN</sequence>
<feature type="domain" description="Outer-membrane lipoprotein Wza C-terminal" evidence="17">
    <location>
        <begin position="412"/>
        <end position="441"/>
    </location>
</feature>
<dbReference type="Gene3D" id="3.30.1950.10">
    <property type="entry name" value="wza like domain"/>
    <property type="match status" value="1"/>
</dbReference>
<evidence type="ECO:0000259" key="17">
    <source>
        <dbReference type="Pfam" id="PF18412"/>
    </source>
</evidence>
<dbReference type="NCBIfam" id="NF011658">
    <property type="entry name" value="PRK15078.1"/>
    <property type="match status" value="1"/>
</dbReference>
<dbReference type="AlphaFoldDB" id="A0A8K0V3Q8"/>
<name>A0A8K0V3Q8_9ENTR</name>
<dbReference type="Gene3D" id="1.20.5.70">
    <property type="match status" value="1"/>
</dbReference>
<dbReference type="EMBL" id="JAEPBH010000008">
    <property type="protein sequence ID" value="MBK4714620.1"/>
    <property type="molecule type" value="Genomic_DNA"/>
</dbReference>
<evidence type="ECO:0000256" key="2">
    <source>
        <dbReference type="ARBA" id="ARBA00009450"/>
    </source>
</evidence>
<evidence type="ECO:0000256" key="14">
    <source>
        <dbReference type="ARBA" id="ARBA00023288"/>
    </source>
</evidence>
<dbReference type="PANTHER" id="PTHR33619:SF3">
    <property type="entry name" value="POLYSACCHARIDE EXPORT PROTEIN GFCE-RELATED"/>
    <property type="match status" value="1"/>
</dbReference>
<keyword evidence="9" id="KW-0406">Ion transport</keyword>
<comment type="similarity">
    <text evidence="2">Belongs to the BexD/CtrA/VexA family.</text>
</comment>
<evidence type="ECO:0000256" key="6">
    <source>
        <dbReference type="ARBA" id="ARBA00022692"/>
    </source>
</evidence>
<evidence type="ECO:0000256" key="5">
    <source>
        <dbReference type="ARBA" id="ARBA00022597"/>
    </source>
</evidence>
<keyword evidence="10" id="KW-0626">Porin</keyword>
<dbReference type="Pfam" id="PF18412">
    <property type="entry name" value="Wza_C"/>
    <property type="match status" value="1"/>
</dbReference>
<dbReference type="PROSITE" id="PS51257">
    <property type="entry name" value="PROKAR_LIPOPROTEIN"/>
    <property type="match status" value="1"/>
</dbReference>
<dbReference type="GO" id="GO:0015159">
    <property type="term" value="F:polysaccharide transmembrane transporter activity"/>
    <property type="evidence" value="ECO:0007669"/>
    <property type="project" value="InterPro"/>
</dbReference>
<dbReference type="Pfam" id="PF02563">
    <property type="entry name" value="Poly_export"/>
    <property type="match status" value="1"/>
</dbReference>
<dbReference type="Pfam" id="PF22461">
    <property type="entry name" value="SLBB_2"/>
    <property type="match status" value="2"/>
</dbReference>
<accession>A0A8K0V3Q8</accession>
<feature type="chain" id="PRO_5035438863" evidence="15">
    <location>
        <begin position="18"/>
        <end position="446"/>
    </location>
</feature>
<evidence type="ECO:0000313" key="20">
    <source>
        <dbReference type="Proteomes" id="UP000659047"/>
    </source>
</evidence>
<keyword evidence="12" id="KW-0564">Palmitate</keyword>
<evidence type="ECO:0000256" key="13">
    <source>
        <dbReference type="ARBA" id="ARBA00023237"/>
    </source>
</evidence>
<keyword evidence="11" id="KW-0472">Membrane</keyword>
<evidence type="ECO:0000256" key="3">
    <source>
        <dbReference type="ARBA" id="ARBA00022448"/>
    </source>
</evidence>
<keyword evidence="13" id="KW-0998">Cell outer membrane</keyword>
<keyword evidence="6" id="KW-0812">Transmembrane</keyword>
<keyword evidence="7 15" id="KW-0732">Signal</keyword>
<evidence type="ECO:0000256" key="11">
    <source>
        <dbReference type="ARBA" id="ARBA00023136"/>
    </source>
</evidence>
<keyword evidence="4" id="KW-1134">Transmembrane beta strand</keyword>
<dbReference type="GO" id="GO:0046930">
    <property type="term" value="C:pore complex"/>
    <property type="evidence" value="ECO:0007669"/>
    <property type="project" value="UniProtKB-KW"/>
</dbReference>
<dbReference type="InterPro" id="IPR049712">
    <property type="entry name" value="Poly_export"/>
</dbReference>
<dbReference type="GO" id="GO:0006811">
    <property type="term" value="P:monoatomic ion transport"/>
    <property type="evidence" value="ECO:0007669"/>
    <property type="project" value="UniProtKB-KW"/>
</dbReference>
<dbReference type="InterPro" id="IPR003715">
    <property type="entry name" value="Poly_export_N"/>
</dbReference>
<proteinExistence type="inferred from homology"/>
<comment type="caution">
    <text evidence="19">The sequence shown here is derived from an EMBL/GenBank/DDBJ whole genome shotgun (WGS) entry which is preliminary data.</text>
</comment>
<feature type="domain" description="SLBB" evidence="18">
    <location>
        <begin position="254"/>
        <end position="409"/>
    </location>
</feature>
<feature type="domain" description="Polysaccharide export protein N-terminal" evidence="16">
    <location>
        <begin position="79"/>
        <end position="163"/>
    </location>
</feature>
<evidence type="ECO:0000256" key="10">
    <source>
        <dbReference type="ARBA" id="ARBA00023114"/>
    </source>
</evidence>
<dbReference type="GO" id="GO:0009279">
    <property type="term" value="C:cell outer membrane"/>
    <property type="evidence" value="ECO:0007669"/>
    <property type="project" value="UniProtKB-SubCell"/>
</dbReference>
<keyword evidence="20" id="KW-1185">Reference proteome</keyword>
<dbReference type="Gene3D" id="3.10.560.10">
    <property type="entry name" value="Outer membrane lipoprotein wza domain like"/>
    <property type="match status" value="2"/>
</dbReference>
<feature type="domain" description="SLBB" evidence="18">
    <location>
        <begin position="169"/>
        <end position="247"/>
    </location>
</feature>
<protein>
    <submittedName>
        <fullName evidence="19">Polysaccharide export protein</fullName>
    </submittedName>
</protein>
<keyword evidence="3" id="KW-0813">Transport</keyword>
<evidence type="ECO:0000259" key="18">
    <source>
        <dbReference type="Pfam" id="PF22461"/>
    </source>
</evidence>
<gene>
    <name evidence="19" type="ORF">JJB97_04575</name>
</gene>
<dbReference type="PANTHER" id="PTHR33619">
    <property type="entry name" value="POLYSACCHARIDE EXPORT PROTEIN GFCE-RELATED"/>
    <property type="match status" value="1"/>
</dbReference>
<dbReference type="InterPro" id="IPR040716">
    <property type="entry name" value="Wza_C"/>
</dbReference>
<dbReference type="InterPro" id="IPR054765">
    <property type="entry name" value="SLBB_dom"/>
</dbReference>
<evidence type="ECO:0000256" key="4">
    <source>
        <dbReference type="ARBA" id="ARBA00022452"/>
    </source>
</evidence>
<evidence type="ECO:0000256" key="12">
    <source>
        <dbReference type="ARBA" id="ARBA00023139"/>
    </source>
</evidence>
<dbReference type="Proteomes" id="UP000659047">
    <property type="component" value="Unassembled WGS sequence"/>
</dbReference>
<evidence type="ECO:0000256" key="15">
    <source>
        <dbReference type="SAM" id="SignalP"/>
    </source>
</evidence>
<organism evidence="19 20">
    <name type="scientific">Tenebrionibacter intestinalis</name>
    <dbReference type="NCBI Taxonomy" id="2799638"/>
    <lineage>
        <taxon>Bacteria</taxon>
        <taxon>Pseudomonadati</taxon>
        <taxon>Pseudomonadota</taxon>
        <taxon>Gammaproteobacteria</taxon>
        <taxon>Enterobacterales</taxon>
        <taxon>Enterobacteriaceae</taxon>
        <taxon>Tenebrionibacter/Tenebrionicola group</taxon>
        <taxon>Tenebrionibacter</taxon>
    </lineage>
</organism>
<feature type="signal peptide" evidence="15">
    <location>
        <begin position="1"/>
        <end position="17"/>
    </location>
</feature>
<evidence type="ECO:0000256" key="1">
    <source>
        <dbReference type="ARBA" id="ARBA00004571"/>
    </source>
</evidence>
<evidence type="ECO:0000256" key="8">
    <source>
        <dbReference type="ARBA" id="ARBA00023047"/>
    </source>
</evidence>
<keyword evidence="14" id="KW-0449">Lipoprotein</keyword>
<comment type="subcellular location">
    <subcellularLocation>
        <location evidence="1">Cell outer membrane</location>
        <topology evidence="1">Multi-pass membrane protein</topology>
    </subcellularLocation>
</comment>
<reference evidence="19" key="1">
    <citation type="submission" date="2021-01" db="EMBL/GenBank/DDBJ databases">
        <title>Intestinitalea alba gen. nov., sp. nov., a novel genus of the family Enterobacteriaceae, isolated from the gut of the plastic-eating mealworm Tenebrio molitor L.</title>
        <authorList>
            <person name="Yang Y."/>
        </authorList>
    </citation>
    <scope>NUCLEOTIDE SEQUENCE</scope>
    <source>
        <strain evidence="19">BIT-L3</strain>
    </source>
</reference>